<dbReference type="Proteomes" id="UP000694393">
    <property type="component" value="Unplaced"/>
</dbReference>
<dbReference type="InterPro" id="IPR013106">
    <property type="entry name" value="Ig_V-set"/>
</dbReference>
<keyword evidence="4" id="KW-0391">Immunity</keyword>
<dbReference type="PANTHER" id="PTHR19433">
    <property type="entry name" value="T-CELL RECEPTOR ALPHA CHAIN V REGION-RELATED"/>
    <property type="match status" value="1"/>
</dbReference>
<evidence type="ECO:0000256" key="5">
    <source>
        <dbReference type="ARBA" id="ARBA00023136"/>
    </source>
</evidence>
<evidence type="ECO:0000313" key="10">
    <source>
        <dbReference type="Proteomes" id="UP000694393"/>
    </source>
</evidence>
<comment type="subcellular location">
    <subcellularLocation>
        <location evidence="1">Cell membrane</location>
    </subcellularLocation>
</comment>
<dbReference type="PROSITE" id="PS50835">
    <property type="entry name" value="IG_LIKE"/>
    <property type="match status" value="2"/>
</dbReference>
<accession>A0A8C8SJY3</accession>
<dbReference type="InterPro" id="IPR036179">
    <property type="entry name" value="Ig-like_dom_sf"/>
</dbReference>
<evidence type="ECO:0000313" key="9">
    <source>
        <dbReference type="Ensembl" id="ENSPCEP00000020997.1"/>
    </source>
</evidence>
<dbReference type="GO" id="GO:0002376">
    <property type="term" value="P:immune system process"/>
    <property type="evidence" value="ECO:0007669"/>
    <property type="project" value="UniProtKB-KW"/>
</dbReference>
<evidence type="ECO:0000256" key="1">
    <source>
        <dbReference type="ARBA" id="ARBA00004236"/>
    </source>
</evidence>
<evidence type="ECO:0000256" key="6">
    <source>
        <dbReference type="ARBA" id="ARBA00023157"/>
    </source>
</evidence>
<dbReference type="GO" id="GO:0009617">
    <property type="term" value="P:response to bacterium"/>
    <property type="evidence" value="ECO:0007669"/>
    <property type="project" value="TreeGrafter"/>
</dbReference>
<dbReference type="AlphaFoldDB" id="A0A8C8SJY3"/>
<evidence type="ECO:0000256" key="4">
    <source>
        <dbReference type="ARBA" id="ARBA00022859"/>
    </source>
</evidence>
<dbReference type="SMART" id="SM00409">
    <property type="entry name" value="IG"/>
    <property type="match status" value="1"/>
</dbReference>
<name>A0A8C8SJY3_9SAUR</name>
<organism evidence="9 10">
    <name type="scientific">Pelusios castaneus</name>
    <name type="common">West African mud turtle</name>
    <dbReference type="NCBI Taxonomy" id="367368"/>
    <lineage>
        <taxon>Eukaryota</taxon>
        <taxon>Metazoa</taxon>
        <taxon>Chordata</taxon>
        <taxon>Craniata</taxon>
        <taxon>Vertebrata</taxon>
        <taxon>Euteleostomi</taxon>
        <taxon>Archelosauria</taxon>
        <taxon>Testudinata</taxon>
        <taxon>Testudines</taxon>
        <taxon>Pleurodira</taxon>
        <taxon>Pelomedusidae</taxon>
        <taxon>Pelusios</taxon>
    </lineage>
</organism>
<dbReference type="InterPro" id="IPR052051">
    <property type="entry name" value="TCR_complex_component"/>
</dbReference>
<evidence type="ECO:0000256" key="2">
    <source>
        <dbReference type="ARBA" id="ARBA00022475"/>
    </source>
</evidence>
<dbReference type="SUPFAM" id="SSF48726">
    <property type="entry name" value="Immunoglobulin"/>
    <property type="match status" value="2"/>
</dbReference>
<keyword evidence="5" id="KW-0472">Membrane</keyword>
<keyword evidence="10" id="KW-1185">Reference proteome</keyword>
<dbReference type="InterPro" id="IPR003599">
    <property type="entry name" value="Ig_sub"/>
</dbReference>
<evidence type="ECO:0000256" key="3">
    <source>
        <dbReference type="ARBA" id="ARBA00022729"/>
    </source>
</evidence>
<dbReference type="GO" id="GO:0005886">
    <property type="term" value="C:plasma membrane"/>
    <property type="evidence" value="ECO:0007669"/>
    <property type="project" value="UniProtKB-SubCell"/>
</dbReference>
<dbReference type="Gene3D" id="2.60.40.10">
    <property type="entry name" value="Immunoglobulins"/>
    <property type="match status" value="2"/>
</dbReference>
<protein>
    <recommendedName>
        <fullName evidence="8">Ig-like domain-containing protein</fullName>
    </recommendedName>
</protein>
<dbReference type="Pfam" id="PF07654">
    <property type="entry name" value="C1-set"/>
    <property type="match status" value="1"/>
</dbReference>
<feature type="domain" description="Ig-like" evidence="8">
    <location>
        <begin position="15"/>
        <end position="104"/>
    </location>
</feature>
<keyword evidence="2" id="KW-1003">Cell membrane</keyword>
<keyword evidence="6" id="KW-1015">Disulfide bond</keyword>
<dbReference type="InterPro" id="IPR007110">
    <property type="entry name" value="Ig-like_dom"/>
</dbReference>
<dbReference type="InterPro" id="IPR013783">
    <property type="entry name" value="Ig-like_fold"/>
</dbReference>
<feature type="domain" description="Ig-like" evidence="8">
    <location>
        <begin position="149"/>
        <end position="224"/>
    </location>
</feature>
<sequence>MSLICVPMAKFLHFPKGMLIQQSPPEIPLPPGKTAQMNCKLSTRTVYVLWYKELQNGSLHGIHKSYEYATPSNEKFSSKVDSTTNTHTLIIRNVQKEDSGVYYCGLAAYLHPNFGTGTRLIVTDASDLRLSILAPFPLEDAELPPDIPLLCLLSDFSPPWTAVLWDTGEEESEGQMGAGAIDGKGLISVWNLMTISSETWNQKTTYTCTAKESSTGRRISATVSKETVVRNGFLVKQPKFSTACEHSQVTEGSCGRSKKGITRSIRK</sequence>
<keyword evidence="3" id="KW-0732">Signal</keyword>
<reference evidence="9" key="2">
    <citation type="submission" date="2025-09" db="UniProtKB">
        <authorList>
            <consortium name="Ensembl"/>
        </authorList>
    </citation>
    <scope>IDENTIFICATION</scope>
</reference>
<dbReference type="CDD" id="cd00099">
    <property type="entry name" value="IgV"/>
    <property type="match status" value="1"/>
</dbReference>
<dbReference type="Pfam" id="PF07686">
    <property type="entry name" value="V-set"/>
    <property type="match status" value="1"/>
</dbReference>
<keyword evidence="7" id="KW-0325">Glycoprotein</keyword>
<dbReference type="SMART" id="SM00406">
    <property type="entry name" value="IGv"/>
    <property type="match status" value="1"/>
</dbReference>
<dbReference type="InterPro" id="IPR003597">
    <property type="entry name" value="Ig_C1-set"/>
</dbReference>
<proteinExistence type="predicted"/>
<evidence type="ECO:0000256" key="7">
    <source>
        <dbReference type="ARBA" id="ARBA00023180"/>
    </source>
</evidence>
<reference evidence="9" key="1">
    <citation type="submission" date="2025-08" db="UniProtKB">
        <authorList>
            <consortium name="Ensembl"/>
        </authorList>
    </citation>
    <scope>IDENTIFICATION</scope>
</reference>
<evidence type="ECO:0000259" key="8">
    <source>
        <dbReference type="PROSITE" id="PS50835"/>
    </source>
</evidence>
<dbReference type="Ensembl" id="ENSPCET00000021728.1">
    <property type="protein sequence ID" value="ENSPCEP00000020997.1"/>
    <property type="gene ID" value="ENSPCEG00000016193.1"/>
</dbReference>